<reference evidence="2 3" key="1">
    <citation type="submission" date="2019-04" db="EMBL/GenBank/DDBJ databases">
        <title>An improved genome assembly and genetic linkage map for asparagus bean, Vigna unguiculata ssp. sesquipedialis.</title>
        <authorList>
            <person name="Xia Q."/>
            <person name="Zhang R."/>
            <person name="Dong Y."/>
        </authorList>
    </citation>
    <scope>NUCLEOTIDE SEQUENCE [LARGE SCALE GENOMIC DNA]</scope>
    <source>
        <tissue evidence="2">Leaf</tissue>
    </source>
</reference>
<proteinExistence type="predicted"/>
<evidence type="ECO:0000313" key="2">
    <source>
        <dbReference type="EMBL" id="QCD97030.1"/>
    </source>
</evidence>
<gene>
    <name evidence="2" type="ORF">DEO72_LG6g1740</name>
</gene>
<evidence type="ECO:0000313" key="3">
    <source>
        <dbReference type="Proteomes" id="UP000501690"/>
    </source>
</evidence>
<sequence>MIVVLPSKGARLPYWRMPEKREIKGLQIDEHLVGSVQQQFHKLLISIYEKALRVWVDHVHGGADHSTHGSATGSATSAAAANDSDVGACRDNAASGDVGCVFKT</sequence>
<dbReference type="AlphaFoldDB" id="A0A4D6M8L2"/>
<feature type="compositionally biased region" description="Low complexity" evidence="1">
    <location>
        <begin position="68"/>
        <end position="81"/>
    </location>
</feature>
<keyword evidence="3" id="KW-1185">Reference proteome</keyword>
<feature type="region of interest" description="Disordered" evidence="1">
    <location>
        <begin position="63"/>
        <end position="104"/>
    </location>
</feature>
<protein>
    <submittedName>
        <fullName evidence="2">Uncharacterized protein</fullName>
    </submittedName>
</protein>
<accession>A0A4D6M8L2</accession>
<evidence type="ECO:0000256" key="1">
    <source>
        <dbReference type="SAM" id="MobiDB-lite"/>
    </source>
</evidence>
<dbReference type="Proteomes" id="UP000501690">
    <property type="component" value="Linkage Group LG6"/>
</dbReference>
<name>A0A4D6M8L2_VIGUN</name>
<organism evidence="2 3">
    <name type="scientific">Vigna unguiculata</name>
    <name type="common">Cowpea</name>
    <dbReference type="NCBI Taxonomy" id="3917"/>
    <lineage>
        <taxon>Eukaryota</taxon>
        <taxon>Viridiplantae</taxon>
        <taxon>Streptophyta</taxon>
        <taxon>Embryophyta</taxon>
        <taxon>Tracheophyta</taxon>
        <taxon>Spermatophyta</taxon>
        <taxon>Magnoliopsida</taxon>
        <taxon>eudicotyledons</taxon>
        <taxon>Gunneridae</taxon>
        <taxon>Pentapetalae</taxon>
        <taxon>rosids</taxon>
        <taxon>fabids</taxon>
        <taxon>Fabales</taxon>
        <taxon>Fabaceae</taxon>
        <taxon>Papilionoideae</taxon>
        <taxon>50 kb inversion clade</taxon>
        <taxon>NPAAA clade</taxon>
        <taxon>indigoferoid/millettioid clade</taxon>
        <taxon>Phaseoleae</taxon>
        <taxon>Vigna</taxon>
    </lineage>
</organism>
<dbReference type="EMBL" id="CP039350">
    <property type="protein sequence ID" value="QCD97030.1"/>
    <property type="molecule type" value="Genomic_DNA"/>
</dbReference>